<evidence type="ECO:0000256" key="1">
    <source>
        <dbReference type="ARBA" id="ARBA00022729"/>
    </source>
</evidence>
<dbReference type="NCBIfam" id="TIGR02601">
    <property type="entry name" value="autotrns_rpt"/>
    <property type="match status" value="3"/>
</dbReference>
<evidence type="ECO:0000313" key="4">
    <source>
        <dbReference type="EMBL" id="PAK79020.1"/>
    </source>
</evidence>
<dbReference type="NCBIfam" id="TIGR01414">
    <property type="entry name" value="autotrans_barl"/>
    <property type="match status" value="1"/>
</dbReference>
<organism evidence="4 5">
    <name type="scientific">Acetobacter fabarum</name>
    <dbReference type="NCBI Taxonomy" id="483199"/>
    <lineage>
        <taxon>Bacteria</taxon>
        <taxon>Pseudomonadati</taxon>
        <taxon>Pseudomonadota</taxon>
        <taxon>Alphaproteobacteria</taxon>
        <taxon>Acetobacterales</taxon>
        <taxon>Acetobacteraceae</taxon>
        <taxon>Acetobacter</taxon>
    </lineage>
</organism>
<comment type="caution">
    <text evidence="4">The sequence shown here is derived from an EMBL/GenBank/DDBJ whole genome shotgun (WGS) entry which is preliminary data.</text>
</comment>
<dbReference type="Pfam" id="PF03797">
    <property type="entry name" value="Autotransporter"/>
    <property type="match status" value="1"/>
</dbReference>
<sequence>MLGKCLTIFRKPHVNGLKVYLFTTSLFVSVPAFAASSATDYTVAAGSNYSVSNSQNINLTNNGSTFINSSGRIAGTTTNNGMLNNSGTLNNTTNSGTFYLTRGTTGSIVNLASGSIRATFGTMGDVNNYGSMTLSAAETLNVINQQDATFSNLSGTINGSFENSGTAKLSATAIQGGLTNHASSTFTTNSIIGSDVSNSGILNLNGSAMVQGNVVSDGGTVTLSGMGVYVLGTLEANGGTFNVINGAVNALSGTANGTLTGTLIINRAGNALYSGVMSGPGGISLSGGVQSFSGQNTYTGMTAVSANAALNLSGSIAGSLTNNSSAANPTIITSTGKVFGNVLNIGQLTVNGTIGGLVNNSNTGVIQAASNAVFEQSLINSGTATLSSSSVIKGNVTDTTGSTFNLTGSSQVLGDVNNAGTANINTNATVVGNFTNSTVLNMDAATIQGALSNIGVMTIQNNSHVGSVENKSGTATFSDSTITGAAVNDSGGTLTLNAGTVDSVANAGTLLLAKNNTVLHNTTNTSGTLTLDGNTINGQLLANGGTFDVTANGASIGSLSGSANGTLDGLLTLATADNTYSGTLSGTGGVSVSASGTQVFSGNNAYTGTTQITSGILAINGDQSTATGDTLVNATATLSGTGTLGGNTVIQSGGTLTPGDVTSHVGILSMAQNLTLASGSSQNFYLGQTNVAGGAYNSLVAVQGDITLGGTLSITPNTAGPNVNNNSLDPGLYRLYTYGGTLSGAADQTLAPTSVAPGATASLQTSIDHQVNLVINYGNLTFWDGGSTTNRSNNTVDGGSGTWDAQTGTNDLNWTDKTGQTNGPWVNGQFVVYAGNAGTVTVQDTYNGVTNNVVASGMQFANNDGKIYTVTGDNIYANSASTLIRVGDGTTAGASITAILDTVLNDQLVSGGTSLVKTDLGTLIITKDQTYQGATSINGGVLQLGNGGTSGALAAGTAIHNNGVLAINHSGTFTLAQSIDGTGGLAQNGAGTTVLSANSTYTGATTVTQGTLEVDGSITSSSVDVSNGGTLSGSGSVGDTVIGSGGTLATPDVQNSVRVAGNLQTAQNSTLALQGTDQLSGKVLNLQGTQYQQLQSNTLSVAGSAALSGTVVLNVTPATSLKLNEYYTILTTGNGFLQKTYSLQTNLSSPYTFISPSLYYNGNDLDVLMARNSLSFASVTNTRNERETAQMLDRVPQSSAIVGAMEHLNAAQARRSMNTLSGEVHASARTALVQDSFLLRQAAMERLDTADCNKGYVDDTLHTASLKTGRKDEGCLSEQTVLWGQAYGSLGHNGGDGNAAALHHSTTGFIMGVDTPILNNTWRIGSMLSYGRTMFDVGSGRGSSGHGNTVSLGGYAGTHWGALTLKLGAAYTWNMLSLQRNVAFPGYADRLSSSYLGGTAQGFGELGYRLYMGRSIAEPFANVAYVNLHTNGYHEHGGAAALRGAGMDTGVTFSTFGVKASSSFHAGRLLLIPHGSVAYRHAFGLTTPTTHMLFAAGGSGSMDIAGTPLSTDAVVLDTGLSARLSDRIKIGLSYTGQYGAQSVESGVKASMLLKF</sequence>
<evidence type="ECO:0000313" key="5">
    <source>
        <dbReference type="Proteomes" id="UP000216151"/>
    </source>
</evidence>
<dbReference type="GO" id="GO:0019867">
    <property type="term" value="C:outer membrane"/>
    <property type="evidence" value="ECO:0007669"/>
    <property type="project" value="InterPro"/>
</dbReference>
<feature type="chain" id="PRO_5012583014" description="Autotransporter domain-containing protein" evidence="2">
    <location>
        <begin position="35"/>
        <end position="1555"/>
    </location>
</feature>
<gene>
    <name evidence="4" type="ORF">B8X00_03890</name>
</gene>
<dbReference type="EMBL" id="NCXK01000002">
    <property type="protein sequence ID" value="PAK79020.1"/>
    <property type="molecule type" value="Genomic_DNA"/>
</dbReference>
<dbReference type="Gene3D" id="2.40.128.130">
    <property type="entry name" value="Autotransporter beta-domain"/>
    <property type="match status" value="1"/>
</dbReference>
<dbReference type="Proteomes" id="UP000216151">
    <property type="component" value="Unassembled WGS sequence"/>
</dbReference>
<protein>
    <recommendedName>
        <fullName evidence="3">Autotransporter domain-containing protein</fullName>
    </recommendedName>
</protein>
<dbReference type="Gene3D" id="2.160.20.20">
    <property type="match status" value="1"/>
</dbReference>
<dbReference type="PROSITE" id="PS51208">
    <property type="entry name" value="AUTOTRANSPORTER"/>
    <property type="match status" value="1"/>
</dbReference>
<dbReference type="InterPro" id="IPR011050">
    <property type="entry name" value="Pectin_lyase_fold/virulence"/>
</dbReference>
<dbReference type="SUPFAM" id="SSF51126">
    <property type="entry name" value="Pectin lyase-like"/>
    <property type="match status" value="2"/>
</dbReference>
<dbReference type="OrthoDB" id="9804931at2"/>
<evidence type="ECO:0000256" key="2">
    <source>
        <dbReference type="SAM" id="SignalP"/>
    </source>
</evidence>
<dbReference type="Pfam" id="PF12951">
    <property type="entry name" value="PATR"/>
    <property type="match status" value="4"/>
</dbReference>
<dbReference type="SMART" id="SM00869">
    <property type="entry name" value="Autotransporter"/>
    <property type="match status" value="1"/>
</dbReference>
<proteinExistence type="predicted"/>
<dbReference type="InterPro" id="IPR036709">
    <property type="entry name" value="Autotransporte_beta_dom_sf"/>
</dbReference>
<dbReference type="InterPro" id="IPR005546">
    <property type="entry name" value="Autotransporte_beta"/>
</dbReference>
<feature type="signal peptide" evidence="2">
    <location>
        <begin position="1"/>
        <end position="34"/>
    </location>
</feature>
<dbReference type="RefSeq" id="WP_095349278.1">
    <property type="nucleotide sequence ID" value="NZ_JBDNMF010000024.1"/>
</dbReference>
<keyword evidence="5" id="KW-1185">Reference proteome</keyword>
<dbReference type="InterPro" id="IPR013425">
    <property type="entry name" value="Autotrns_rpt"/>
</dbReference>
<name>A0A269Y0N9_9PROT</name>
<dbReference type="InterPro" id="IPR006315">
    <property type="entry name" value="OM_autotransptr_brl_dom"/>
</dbReference>
<dbReference type="InterPro" id="IPR012332">
    <property type="entry name" value="Autotransporter_pectin_lyase_C"/>
</dbReference>
<evidence type="ECO:0000259" key="3">
    <source>
        <dbReference type="PROSITE" id="PS51208"/>
    </source>
</evidence>
<accession>A0A269Y0N9</accession>
<feature type="domain" description="Autotransporter" evidence="3">
    <location>
        <begin position="1275"/>
        <end position="1555"/>
    </location>
</feature>
<dbReference type="SUPFAM" id="SSF103515">
    <property type="entry name" value="Autotransporter"/>
    <property type="match status" value="1"/>
</dbReference>
<reference evidence="4 5" key="1">
    <citation type="submission" date="2017-04" db="EMBL/GenBank/DDBJ databases">
        <title>Kefir bacterial isolates.</title>
        <authorList>
            <person name="Kim Y."/>
            <person name="Blasche S."/>
            <person name="Patil K.R."/>
        </authorList>
    </citation>
    <scope>NUCLEOTIDE SEQUENCE [LARGE SCALE GENOMIC DNA]</scope>
    <source>
        <strain evidence="4 5">KR</strain>
    </source>
</reference>
<keyword evidence="1 2" id="KW-0732">Signal</keyword>